<proteinExistence type="predicted"/>
<name>A0A927CLV5_9BACL</name>
<dbReference type="EMBL" id="JACXIY010000013">
    <property type="protein sequence ID" value="MBD2868973.1"/>
    <property type="molecule type" value="Genomic_DNA"/>
</dbReference>
<comment type="caution">
    <text evidence="1">The sequence shown here is derived from an EMBL/GenBank/DDBJ whole genome shotgun (WGS) entry which is preliminary data.</text>
</comment>
<sequence length="188" mass="22174">MIKIETFLLLSQQTLNRFYTEQSNIKKLSECFTSIEDDIESLSTVYSSDLHKDSNDFNMAIIINMKDETLLGYENWGYDLWRSYLTCLSNYVQSNFDYGHTMYGIDPYDISFKNVGDHNIEFTLRFDGVKDNMIVKRFVLEEKNFIISLINAAEYYYMLMQDHNFSTPQKLIDLLNQMKGNINTKFNT</sequence>
<dbReference type="RefSeq" id="WP_190860714.1">
    <property type="nucleotide sequence ID" value="NZ_JACXIY010000013.1"/>
</dbReference>
<dbReference type="Proteomes" id="UP000632125">
    <property type="component" value="Unassembled WGS sequence"/>
</dbReference>
<organism evidence="1 2">
    <name type="scientific">Paenibacillus arenilitoris</name>
    <dbReference type="NCBI Taxonomy" id="2772299"/>
    <lineage>
        <taxon>Bacteria</taxon>
        <taxon>Bacillati</taxon>
        <taxon>Bacillota</taxon>
        <taxon>Bacilli</taxon>
        <taxon>Bacillales</taxon>
        <taxon>Paenibacillaceae</taxon>
        <taxon>Paenibacillus</taxon>
    </lineage>
</organism>
<protein>
    <submittedName>
        <fullName evidence="1">Uncharacterized protein</fullName>
    </submittedName>
</protein>
<reference evidence="1" key="1">
    <citation type="submission" date="2020-09" db="EMBL/GenBank/DDBJ databases">
        <title>A novel bacterium of genus Paenibacillus, isolated from South China Sea.</title>
        <authorList>
            <person name="Huang H."/>
            <person name="Mo K."/>
            <person name="Hu Y."/>
        </authorList>
    </citation>
    <scope>NUCLEOTIDE SEQUENCE</scope>
    <source>
        <strain evidence="1">IB182493</strain>
    </source>
</reference>
<gene>
    <name evidence="1" type="ORF">IDH41_10310</name>
</gene>
<keyword evidence="2" id="KW-1185">Reference proteome</keyword>
<evidence type="ECO:0000313" key="2">
    <source>
        <dbReference type="Proteomes" id="UP000632125"/>
    </source>
</evidence>
<evidence type="ECO:0000313" key="1">
    <source>
        <dbReference type="EMBL" id="MBD2868973.1"/>
    </source>
</evidence>
<dbReference type="AlphaFoldDB" id="A0A927CLV5"/>
<accession>A0A927CLV5</accession>